<sequence>MFLSDGAVTGNFSGRHHLYPCINGRIMSNPTLEGLYDIHGEIFFVTHKIRTDIAVTQYYIFNLDTCKLIRFKDNFPTLEAFMERVSHWTGGDAQIKSVTPFELMDINPGPREVVVLKDEWNAVYRDMFMRGLASLS</sequence>
<organism evidence="1 2">
    <name type="scientific">Armillaria tabescens</name>
    <name type="common">Ringless honey mushroom</name>
    <name type="synonym">Agaricus tabescens</name>
    <dbReference type="NCBI Taxonomy" id="1929756"/>
    <lineage>
        <taxon>Eukaryota</taxon>
        <taxon>Fungi</taxon>
        <taxon>Dikarya</taxon>
        <taxon>Basidiomycota</taxon>
        <taxon>Agaricomycotina</taxon>
        <taxon>Agaricomycetes</taxon>
        <taxon>Agaricomycetidae</taxon>
        <taxon>Agaricales</taxon>
        <taxon>Marasmiineae</taxon>
        <taxon>Physalacriaceae</taxon>
        <taxon>Desarmillaria</taxon>
    </lineage>
</organism>
<dbReference type="GeneID" id="85364424"/>
<reference evidence="1" key="1">
    <citation type="submission" date="2023-06" db="EMBL/GenBank/DDBJ databases">
        <authorList>
            <consortium name="Lawrence Berkeley National Laboratory"/>
            <person name="Ahrendt S."/>
            <person name="Sahu N."/>
            <person name="Indic B."/>
            <person name="Wong-Bajracharya J."/>
            <person name="Merenyi Z."/>
            <person name="Ke H.-M."/>
            <person name="Monk M."/>
            <person name="Kocsube S."/>
            <person name="Drula E."/>
            <person name="Lipzen A."/>
            <person name="Balint B."/>
            <person name="Henrissat B."/>
            <person name="Andreopoulos B."/>
            <person name="Martin F.M."/>
            <person name="Harder C.B."/>
            <person name="Rigling D."/>
            <person name="Ford K.L."/>
            <person name="Foster G.D."/>
            <person name="Pangilinan J."/>
            <person name="Papanicolaou A."/>
            <person name="Barry K."/>
            <person name="LaButti K."/>
            <person name="Viragh M."/>
            <person name="Koriabine M."/>
            <person name="Yan M."/>
            <person name="Riley R."/>
            <person name="Champramary S."/>
            <person name="Plett K.L."/>
            <person name="Tsai I.J."/>
            <person name="Slot J."/>
            <person name="Sipos G."/>
            <person name="Plett J."/>
            <person name="Nagy L.G."/>
            <person name="Grigoriev I.V."/>
        </authorList>
    </citation>
    <scope>NUCLEOTIDE SEQUENCE</scope>
    <source>
        <strain evidence="1">CCBAS 213</strain>
    </source>
</reference>
<name>A0AA39K0T4_ARMTA</name>
<dbReference type="RefSeq" id="XP_060327687.1">
    <property type="nucleotide sequence ID" value="XM_060480876.1"/>
</dbReference>
<proteinExistence type="predicted"/>
<accession>A0AA39K0T4</accession>
<dbReference type="AlphaFoldDB" id="A0AA39K0T4"/>
<evidence type="ECO:0000313" key="2">
    <source>
        <dbReference type="Proteomes" id="UP001175211"/>
    </source>
</evidence>
<keyword evidence="2" id="KW-1185">Reference proteome</keyword>
<gene>
    <name evidence="1" type="ORF">EV420DRAFT_1766393</name>
</gene>
<dbReference type="Proteomes" id="UP001175211">
    <property type="component" value="Unassembled WGS sequence"/>
</dbReference>
<dbReference type="EMBL" id="JAUEPS010000033">
    <property type="protein sequence ID" value="KAK0451350.1"/>
    <property type="molecule type" value="Genomic_DNA"/>
</dbReference>
<comment type="caution">
    <text evidence="1">The sequence shown here is derived from an EMBL/GenBank/DDBJ whole genome shotgun (WGS) entry which is preliminary data.</text>
</comment>
<evidence type="ECO:0000313" key="1">
    <source>
        <dbReference type="EMBL" id="KAK0451350.1"/>
    </source>
</evidence>
<protein>
    <submittedName>
        <fullName evidence="1">Uncharacterized protein</fullName>
    </submittedName>
</protein>